<keyword evidence="1" id="KW-0812">Transmembrane</keyword>
<proteinExistence type="predicted"/>
<reference evidence="2" key="1">
    <citation type="submission" date="2019-09" db="EMBL/GenBank/DDBJ databases">
        <title>Draft genome information of white flower Hibiscus syriacus.</title>
        <authorList>
            <person name="Kim Y.-M."/>
        </authorList>
    </citation>
    <scope>NUCLEOTIDE SEQUENCE [LARGE SCALE GENOMIC DNA]</scope>
    <source>
        <strain evidence="2">YM2019G1</strain>
    </source>
</reference>
<dbReference type="Proteomes" id="UP000436088">
    <property type="component" value="Unassembled WGS sequence"/>
</dbReference>
<comment type="caution">
    <text evidence="2">The sequence shown here is derived from an EMBL/GenBank/DDBJ whole genome shotgun (WGS) entry which is preliminary data.</text>
</comment>
<feature type="transmembrane region" description="Helical" evidence="1">
    <location>
        <begin position="147"/>
        <end position="170"/>
    </location>
</feature>
<keyword evidence="1" id="KW-1133">Transmembrane helix</keyword>
<sequence>MGIGTGLAANRCRWPTGMVMGSRAEDCLGVVLDRVCTSRAWAAGVLECCRAWGFSSMGTGDSGAWATEPCLHVGNSVMVLRNLFDDEQVSSICFITFFKAGMVDVLVWHPDGSGHYTVKSGYRLLWTAQTVSQGGSLDTQAMGVSKFYIEMWVVALLAKVVLMVSIWVVWSTRNKPMEVVSGEIGRDSTGCVLVSCIIPHTFVKDAFVAEEFSFVDGSFIAPIICDINEISKAFECVSFSFVGRTTTNSTHVLAPEGWMHNEQRFWVEEAPPGGTVAAEEDSERLNLSYLCLSRKDITCSLLRAKSRDGKRVQFRGFRIASAPIGAGMGIILAGSGRVWIYKVVPVVGGGRVLQTALSKILDLLLRKSIDAALNFIADQKQVFEQLKEWKSFDPSSPDVNGMNLLQVTLKEKLYGKKLLLVLDDFLE</sequence>
<evidence type="ECO:0000313" key="2">
    <source>
        <dbReference type="EMBL" id="KAE8690122.1"/>
    </source>
</evidence>
<protein>
    <submittedName>
        <fullName evidence="2">Uncharacterized protein</fullName>
    </submittedName>
</protein>
<keyword evidence="3" id="KW-1185">Reference proteome</keyword>
<evidence type="ECO:0000313" key="3">
    <source>
        <dbReference type="Proteomes" id="UP000436088"/>
    </source>
</evidence>
<dbReference type="AlphaFoldDB" id="A0A6A2ZG81"/>
<dbReference type="EMBL" id="VEPZ02001162">
    <property type="protein sequence ID" value="KAE8690122.1"/>
    <property type="molecule type" value="Genomic_DNA"/>
</dbReference>
<keyword evidence="1" id="KW-0472">Membrane</keyword>
<organism evidence="2 3">
    <name type="scientific">Hibiscus syriacus</name>
    <name type="common">Rose of Sharon</name>
    <dbReference type="NCBI Taxonomy" id="106335"/>
    <lineage>
        <taxon>Eukaryota</taxon>
        <taxon>Viridiplantae</taxon>
        <taxon>Streptophyta</taxon>
        <taxon>Embryophyta</taxon>
        <taxon>Tracheophyta</taxon>
        <taxon>Spermatophyta</taxon>
        <taxon>Magnoliopsida</taxon>
        <taxon>eudicotyledons</taxon>
        <taxon>Gunneridae</taxon>
        <taxon>Pentapetalae</taxon>
        <taxon>rosids</taxon>
        <taxon>malvids</taxon>
        <taxon>Malvales</taxon>
        <taxon>Malvaceae</taxon>
        <taxon>Malvoideae</taxon>
        <taxon>Hibiscus</taxon>
    </lineage>
</organism>
<name>A0A6A2ZG81_HIBSY</name>
<accession>A0A6A2ZG81</accession>
<gene>
    <name evidence="2" type="ORF">F3Y22_tig00110926pilonHSYRG00092</name>
</gene>
<evidence type="ECO:0000256" key="1">
    <source>
        <dbReference type="SAM" id="Phobius"/>
    </source>
</evidence>